<organism evidence="1 2">
    <name type="scientific">Bursaphelenchus xylophilus</name>
    <name type="common">Pinewood nematode worm</name>
    <name type="synonym">Aphelenchoides xylophilus</name>
    <dbReference type="NCBI Taxonomy" id="6326"/>
    <lineage>
        <taxon>Eukaryota</taxon>
        <taxon>Metazoa</taxon>
        <taxon>Ecdysozoa</taxon>
        <taxon>Nematoda</taxon>
        <taxon>Chromadorea</taxon>
        <taxon>Rhabditida</taxon>
        <taxon>Tylenchina</taxon>
        <taxon>Tylenchomorpha</taxon>
        <taxon>Aphelenchoidea</taxon>
        <taxon>Aphelenchoididae</taxon>
        <taxon>Bursaphelenchus</taxon>
    </lineage>
</organism>
<dbReference type="WBParaSite" id="BXY_1020000.1">
    <property type="protein sequence ID" value="BXY_1020000.1"/>
    <property type="gene ID" value="BXY_1020000"/>
</dbReference>
<proteinExistence type="predicted"/>
<reference evidence="2" key="1">
    <citation type="submission" date="2016-11" db="UniProtKB">
        <authorList>
            <consortium name="WormBaseParasite"/>
        </authorList>
    </citation>
    <scope>IDENTIFICATION</scope>
</reference>
<sequence>MCQPTIRGSLTDLDMFSKSFKKMDIRFDLVVEVPGLLAEDLFAKVRQLAEVPIPSLFYYTDFNIKNPHVDYYLKLLDDLYYSKPDVPKYLLHKTIRFAVTFASDEDFLNGRRLWDCFLLHTYVGAPSYSTGPLFQSKSIFFSAKMPPKLSDECVMYLLESFCDYDSLLAQNPWRAYHRMSVPLICRRYFFLIFNGRSYFYSSEIFSSIALRDHQPGEIMFGLAEETTRDMRLQTPLISFYKLVAITPEIEPLQGRDKYVVKVEGNNDYTRPLLKILLKNRIPAQHRGSSWTYDSAATEEFNDVVATDFSYPAHRLYGMPYQLSEFTSSDHRVFTEVKLECCHCNDYVPHIFRIKTKKLTMCLDNFIWYDDLPPMPHLVELSCKFGEIGLMINDGALRFYEEIVQKLFSAAPNLNSIALSCRPSVFGTLTDLGEDTVADFFRTLESTLDLFSKHFKNMDIKLDLDINLPHSLRAELDAKLDLFAEIPVPMLFHYYLQDPHVDYYLKKLYDLYYCNPEIPKHLLNKTIGLRVNFFDDNFLTENRLMVH</sequence>
<dbReference type="AlphaFoldDB" id="A0A1I7SB03"/>
<evidence type="ECO:0000313" key="2">
    <source>
        <dbReference type="WBParaSite" id="BXY_1020000.1"/>
    </source>
</evidence>
<protein>
    <submittedName>
        <fullName evidence="2">Uncharacterized protein</fullName>
    </submittedName>
</protein>
<dbReference type="Proteomes" id="UP000095284">
    <property type="component" value="Unplaced"/>
</dbReference>
<name>A0A1I7SB03_BURXY</name>
<accession>A0A1I7SB03</accession>
<evidence type="ECO:0000313" key="1">
    <source>
        <dbReference type="Proteomes" id="UP000095284"/>
    </source>
</evidence>